<sequence length="50" mass="5809">MSILYLYGFMAILTFKGFYIIYSCKDFSTINNKFSTMDEISRHASEEHGS</sequence>
<evidence type="ECO:0000313" key="2">
    <source>
        <dbReference type="EMBL" id="GCE28234.1"/>
    </source>
</evidence>
<protein>
    <submittedName>
        <fullName evidence="2">Uncharacterized protein</fullName>
    </submittedName>
</protein>
<evidence type="ECO:0000256" key="1">
    <source>
        <dbReference type="SAM" id="Phobius"/>
    </source>
</evidence>
<organism evidence="2 3">
    <name type="scientific">Dictyobacter alpinus</name>
    <dbReference type="NCBI Taxonomy" id="2014873"/>
    <lineage>
        <taxon>Bacteria</taxon>
        <taxon>Bacillati</taxon>
        <taxon>Chloroflexota</taxon>
        <taxon>Ktedonobacteria</taxon>
        <taxon>Ktedonobacterales</taxon>
        <taxon>Dictyobacteraceae</taxon>
        <taxon>Dictyobacter</taxon>
    </lineage>
</organism>
<keyword evidence="1" id="KW-0472">Membrane</keyword>
<feature type="transmembrane region" description="Helical" evidence="1">
    <location>
        <begin position="6"/>
        <end position="24"/>
    </location>
</feature>
<gene>
    <name evidence="2" type="ORF">KDA_37180</name>
</gene>
<name>A0A402BA18_9CHLR</name>
<proteinExistence type="predicted"/>
<keyword evidence="1" id="KW-0812">Transmembrane</keyword>
<keyword evidence="3" id="KW-1185">Reference proteome</keyword>
<reference evidence="3" key="1">
    <citation type="submission" date="2018-12" db="EMBL/GenBank/DDBJ databases">
        <title>Tengunoibacter tsumagoiensis gen. nov., sp. nov., Dictyobacter kobayashii sp. nov., D. alpinus sp. nov., and D. joshuensis sp. nov. and description of Dictyobacteraceae fam. nov. within the order Ktedonobacterales isolated from Tengu-no-mugimeshi.</title>
        <authorList>
            <person name="Wang C.M."/>
            <person name="Zheng Y."/>
            <person name="Sakai Y."/>
            <person name="Toyoda A."/>
            <person name="Minakuchi Y."/>
            <person name="Abe K."/>
            <person name="Yokota A."/>
            <person name="Yabe S."/>
        </authorList>
    </citation>
    <scope>NUCLEOTIDE SEQUENCE [LARGE SCALE GENOMIC DNA]</scope>
    <source>
        <strain evidence="3">Uno16</strain>
    </source>
</reference>
<comment type="caution">
    <text evidence="2">The sequence shown here is derived from an EMBL/GenBank/DDBJ whole genome shotgun (WGS) entry which is preliminary data.</text>
</comment>
<dbReference type="AlphaFoldDB" id="A0A402BA18"/>
<keyword evidence="1" id="KW-1133">Transmembrane helix</keyword>
<accession>A0A402BA18</accession>
<evidence type="ECO:0000313" key="3">
    <source>
        <dbReference type="Proteomes" id="UP000287171"/>
    </source>
</evidence>
<dbReference type="EMBL" id="BIFT01000001">
    <property type="protein sequence ID" value="GCE28234.1"/>
    <property type="molecule type" value="Genomic_DNA"/>
</dbReference>
<dbReference type="Proteomes" id="UP000287171">
    <property type="component" value="Unassembled WGS sequence"/>
</dbReference>